<evidence type="ECO:0000259" key="3">
    <source>
        <dbReference type="SMART" id="SM00181"/>
    </source>
</evidence>
<evidence type="ECO:0000256" key="1">
    <source>
        <dbReference type="SAM" id="MobiDB-lite"/>
    </source>
</evidence>
<organism evidence="4 5">
    <name type="scientific">Folsomia candida</name>
    <name type="common">Springtail</name>
    <dbReference type="NCBI Taxonomy" id="158441"/>
    <lineage>
        <taxon>Eukaryota</taxon>
        <taxon>Metazoa</taxon>
        <taxon>Ecdysozoa</taxon>
        <taxon>Arthropoda</taxon>
        <taxon>Hexapoda</taxon>
        <taxon>Collembola</taxon>
        <taxon>Entomobryomorpha</taxon>
        <taxon>Isotomoidea</taxon>
        <taxon>Isotomidae</taxon>
        <taxon>Proisotominae</taxon>
        <taxon>Folsomia</taxon>
    </lineage>
</organism>
<name>A0A226E054_FOLCA</name>
<dbReference type="EMBL" id="LNIX01000009">
    <property type="protein sequence ID" value="OXA50347.1"/>
    <property type="molecule type" value="Genomic_DNA"/>
</dbReference>
<proteinExistence type="predicted"/>
<feature type="domain" description="EGF-like" evidence="3">
    <location>
        <begin position="132"/>
        <end position="172"/>
    </location>
</feature>
<dbReference type="Proteomes" id="UP000198287">
    <property type="component" value="Unassembled WGS sequence"/>
</dbReference>
<feature type="compositionally biased region" description="Low complexity" evidence="1">
    <location>
        <begin position="319"/>
        <end position="329"/>
    </location>
</feature>
<evidence type="ECO:0000313" key="4">
    <source>
        <dbReference type="EMBL" id="OXA50347.1"/>
    </source>
</evidence>
<dbReference type="OrthoDB" id="671595at2759"/>
<feature type="region of interest" description="Disordered" evidence="1">
    <location>
        <begin position="316"/>
        <end position="351"/>
    </location>
</feature>
<feature type="domain" description="EGF-like" evidence="3">
    <location>
        <begin position="178"/>
        <end position="228"/>
    </location>
</feature>
<protein>
    <recommendedName>
        <fullName evidence="3">EGF-like domain-containing protein</fullName>
    </recommendedName>
</protein>
<reference evidence="4 5" key="1">
    <citation type="submission" date="2015-12" db="EMBL/GenBank/DDBJ databases">
        <title>The genome of Folsomia candida.</title>
        <authorList>
            <person name="Faddeeva A."/>
            <person name="Derks M.F."/>
            <person name="Anvar Y."/>
            <person name="Smit S."/>
            <person name="Van Straalen N."/>
            <person name="Roelofs D."/>
        </authorList>
    </citation>
    <scope>NUCLEOTIDE SEQUENCE [LARGE SCALE GENOMIC DNA]</scope>
    <source>
        <strain evidence="4 5">VU population</strain>
        <tissue evidence="4">Whole body</tissue>
    </source>
</reference>
<gene>
    <name evidence="4" type="ORF">Fcan01_14826</name>
</gene>
<evidence type="ECO:0000313" key="5">
    <source>
        <dbReference type="Proteomes" id="UP000198287"/>
    </source>
</evidence>
<keyword evidence="2" id="KW-0732">Signal</keyword>
<accession>A0A226E054</accession>
<keyword evidence="5" id="KW-1185">Reference proteome</keyword>
<dbReference type="SMART" id="SM00181">
    <property type="entry name" value="EGF"/>
    <property type="match status" value="3"/>
</dbReference>
<dbReference type="InterPro" id="IPR000742">
    <property type="entry name" value="EGF"/>
</dbReference>
<feature type="domain" description="EGF-like" evidence="3">
    <location>
        <begin position="81"/>
        <end position="124"/>
    </location>
</feature>
<feature type="chain" id="PRO_5011991090" description="EGF-like domain-containing protein" evidence="2">
    <location>
        <begin position="22"/>
        <end position="533"/>
    </location>
</feature>
<feature type="signal peptide" evidence="2">
    <location>
        <begin position="1"/>
        <end position="21"/>
    </location>
</feature>
<dbReference type="AlphaFoldDB" id="A0A226E054"/>
<comment type="caution">
    <text evidence="4">The sequence shown here is derived from an EMBL/GenBank/DDBJ whole genome shotgun (WGS) entry which is preliminary data.</text>
</comment>
<sequence length="533" mass="58693">MNPLSFVSVLLIFFKFPITTSYGVPFVKHFNEHCDWRGQSEICDQTRGLACSYQSSTCDCWDVRKIFSTKVHRCVGKSGEECAYFENERMCTENAYCLEDRTLSPIPLCVCLKGYFRSDNGSCIKYAKFGESCEPYPQNRLPCEPDTGLRCHSYTCKCEPDHDYDPVRDLCIAKVGHKCSRTLNNCGENADCAEKTWMLDHLTGTTKMTGYICGCKPGLKITPTGLCASDYGGTCNKTSDCFPGEHLTCLNSICQCHPLSQIFSKKQRRCFNLVGTKCQPQETGGDKNGNSLMKNASRTNSKISSAVSAYFSSLPFTNSSSSSTTTSSTLRPPPQQMKDEEQEEHQQEMDGTEGAECISNSECVSTAHGYAHCSCSKGSSETMIKTCLLDYGQSCQKQEEMQNEIQSRAQIFVLEKEMKCNVFEGLICHDDTAKCGCADPLLVYDEGYKACVARIGSPCGNLKLGMLDLSQDIREMIFINCEKNSTCLELSGGGGMSKRVCVPFNKSNALAAAAGTSLSKLMFNNANVITATD</sequence>
<evidence type="ECO:0000256" key="2">
    <source>
        <dbReference type="SAM" id="SignalP"/>
    </source>
</evidence>